<feature type="compositionally biased region" description="Basic and acidic residues" evidence="1">
    <location>
        <begin position="197"/>
        <end position="234"/>
    </location>
</feature>
<keyword evidence="4" id="KW-1185">Reference proteome</keyword>
<gene>
    <name evidence="3" type="ORF">BJ976_002148</name>
</gene>
<keyword evidence="2" id="KW-0812">Transmembrane</keyword>
<feature type="transmembrane region" description="Helical" evidence="2">
    <location>
        <begin position="426"/>
        <end position="448"/>
    </location>
</feature>
<organism evidence="3 4">
    <name type="scientific">Micrococcus flavus</name>
    <dbReference type="NCBI Taxonomy" id="384602"/>
    <lineage>
        <taxon>Bacteria</taxon>
        <taxon>Bacillati</taxon>
        <taxon>Actinomycetota</taxon>
        <taxon>Actinomycetes</taxon>
        <taxon>Micrococcales</taxon>
        <taxon>Micrococcaceae</taxon>
        <taxon>Micrococcus</taxon>
    </lineage>
</organism>
<sequence>MPQPLPVGTVLGGRYRITDHVVTSADQDMVFHGADQVLNRRVTVLVASPESATQVASSARELATGERQDDVQVLDLGLSEGRTYLIAGGDPDPDVLLGLAYPQELHVEPFQTDTLGSEIFGQSRTDEAHSYDDDDAYYADLDRRLRADEAKSQRRPGFLNRISERITERVRPADGTAAKAAAGASALAAADAATRAQQEERERAEREAREAEERAEREAAERAEREARETREAEERAEEERLEAEEREAAEREAQDRAEEERLEAEEREAAAREAEAVPVVEDEDAGPTRAVPVVETSDEDQDVTDVAATQATPVVAEAAPVRPPRPAPRRALRDEADEWRAGLGAGTGAAAVTAGAVGAASTAAATTPAVEAVRPAAEEPAAAGADRAGTLASGSAAADGGAGGSSVATAAPAGEPARASSGRSWLLALLLVGALVLAGLGGLFLLAQNRDTVAATPPSASPTVSEDAPSAEPSSAAPPVEGPTSAAPSSEASPDEETSAVAAPANAEPRPVGVERRVPELPALEEENDATLGALIDGDPGSAWQSYAYNRPNFGGYVDSMNLVVELEQPAEVDEVVLQHAGATGGSWIAYLADSPEGGQGDAREIGQGTFDEETVTVPVEVEDRTAGYVILSVTSLPQVDGDAEHPYGLRLTEIGVR</sequence>
<reference evidence="3 4" key="1">
    <citation type="submission" date="2020-08" db="EMBL/GenBank/DDBJ databases">
        <title>Sequencing the genomes of 1000 actinobacteria strains.</title>
        <authorList>
            <person name="Klenk H.-P."/>
        </authorList>
    </citation>
    <scope>NUCLEOTIDE SEQUENCE [LARGE SCALE GENOMIC DNA]</scope>
    <source>
        <strain evidence="3 4">DSM 19079</strain>
    </source>
</reference>
<keyword evidence="3" id="KW-0808">Transferase</keyword>
<feature type="compositionally biased region" description="Basic and acidic residues" evidence="1">
    <location>
        <begin position="247"/>
        <end position="260"/>
    </location>
</feature>
<dbReference type="Gene3D" id="2.60.120.260">
    <property type="entry name" value="Galactose-binding domain-like"/>
    <property type="match status" value="1"/>
</dbReference>
<name>A0A4Y8X002_9MICC</name>
<evidence type="ECO:0000256" key="2">
    <source>
        <dbReference type="SAM" id="Phobius"/>
    </source>
</evidence>
<evidence type="ECO:0000313" key="3">
    <source>
        <dbReference type="EMBL" id="MBB4883797.1"/>
    </source>
</evidence>
<feature type="compositionally biased region" description="Low complexity" evidence="1">
    <location>
        <begin position="466"/>
        <end position="493"/>
    </location>
</feature>
<feature type="region of interest" description="Disordered" evidence="1">
    <location>
        <begin position="455"/>
        <end position="514"/>
    </location>
</feature>
<keyword evidence="2" id="KW-1133">Transmembrane helix</keyword>
<feature type="region of interest" description="Disordered" evidence="1">
    <location>
        <begin position="189"/>
        <end position="333"/>
    </location>
</feature>
<dbReference type="OrthoDB" id="4961075at2"/>
<feature type="compositionally biased region" description="Acidic residues" evidence="1">
    <location>
        <begin position="235"/>
        <end position="246"/>
    </location>
</feature>
<evidence type="ECO:0000256" key="1">
    <source>
        <dbReference type="SAM" id="MobiDB-lite"/>
    </source>
</evidence>
<keyword evidence="3" id="KW-0418">Kinase</keyword>
<dbReference type="GO" id="GO:0016301">
    <property type="term" value="F:kinase activity"/>
    <property type="evidence" value="ECO:0007669"/>
    <property type="project" value="UniProtKB-KW"/>
</dbReference>
<protein>
    <submittedName>
        <fullName evidence="3">Chemotaxis protein histidine kinase CheA</fullName>
    </submittedName>
</protein>
<keyword evidence="2" id="KW-0472">Membrane</keyword>
<dbReference type="AlphaFoldDB" id="A0A4Y8X002"/>
<accession>A0A4Y8X002</accession>
<evidence type="ECO:0000313" key="4">
    <source>
        <dbReference type="Proteomes" id="UP000560081"/>
    </source>
</evidence>
<feature type="region of interest" description="Disordered" evidence="1">
    <location>
        <begin position="393"/>
        <end position="419"/>
    </location>
</feature>
<feature type="compositionally biased region" description="Low complexity" evidence="1">
    <location>
        <begin position="305"/>
        <end position="321"/>
    </location>
</feature>
<proteinExistence type="predicted"/>
<dbReference type="EMBL" id="JACHMC010000001">
    <property type="protein sequence ID" value="MBB4883797.1"/>
    <property type="molecule type" value="Genomic_DNA"/>
</dbReference>
<dbReference type="Proteomes" id="UP000560081">
    <property type="component" value="Unassembled WGS sequence"/>
</dbReference>
<comment type="caution">
    <text evidence="3">The sequence shown here is derived from an EMBL/GenBank/DDBJ whole genome shotgun (WGS) entry which is preliminary data.</text>
</comment>
<dbReference type="RefSeq" id="WP_135030573.1">
    <property type="nucleotide sequence ID" value="NZ_BMLA01000004.1"/>
</dbReference>